<evidence type="ECO:0000256" key="4">
    <source>
        <dbReference type="ARBA" id="ARBA00022679"/>
    </source>
</evidence>
<dbReference type="InterPro" id="IPR024051">
    <property type="entry name" value="AICAR_Tfase_dup_dom_sf"/>
</dbReference>
<dbReference type="RefSeq" id="WP_269284041.1">
    <property type="nucleotide sequence ID" value="NZ_CP098251.1"/>
</dbReference>
<dbReference type="GO" id="GO:0003937">
    <property type="term" value="F:IMP cyclohydrolase activity"/>
    <property type="evidence" value="ECO:0007669"/>
    <property type="project" value="UniProtKB-UniRule"/>
</dbReference>
<dbReference type="PANTHER" id="PTHR11692">
    <property type="entry name" value="BIFUNCTIONAL PURINE BIOSYNTHESIS PROTEIN PURH"/>
    <property type="match status" value="1"/>
</dbReference>
<evidence type="ECO:0000256" key="2">
    <source>
        <dbReference type="ARBA" id="ARBA00004954"/>
    </source>
</evidence>
<dbReference type="Pfam" id="PF01808">
    <property type="entry name" value="AICARFT_IMPCHas"/>
    <property type="match status" value="1"/>
</dbReference>
<dbReference type="EC" id="2.1.2.3" evidence="10"/>
<dbReference type="FunFam" id="3.40.140.20:FF:000001">
    <property type="entry name" value="Bifunctional purine biosynthesis protein PurH"/>
    <property type="match status" value="1"/>
</dbReference>
<dbReference type="SMART" id="SM00851">
    <property type="entry name" value="MGS"/>
    <property type="match status" value="1"/>
</dbReference>
<evidence type="ECO:0000256" key="8">
    <source>
        <dbReference type="ARBA" id="ARBA00050488"/>
    </source>
</evidence>
<evidence type="ECO:0000313" key="11">
    <source>
        <dbReference type="EMBL" id="WAV91768.1"/>
    </source>
</evidence>
<keyword evidence="6 10" id="KW-0378">Hydrolase</keyword>
<gene>
    <name evidence="10 11" type="primary">purH</name>
    <name evidence="11" type="ORF">NB646_03220</name>
</gene>
<dbReference type="Gene3D" id="3.40.140.20">
    <property type="match status" value="2"/>
</dbReference>
<accession>A0A9E9NRW7</accession>
<dbReference type="InterPro" id="IPR011607">
    <property type="entry name" value="MGS-like_dom"/>
</dbReference>
<dbReference type="GO" id="GO:0004643">
    <property type="term" value="F:phosphoribosylaminoimidazolecarboxamide formyltransferase activity"/>
    <property type="evidence" value="ECO:0007669"/>
    <property type="project" value="UniProtKB-UniRule"/>
</dbReference>
<dbReference type="GO" id="GO:0005829">
    <property type="term" value="C:cytosol"/>
    <property type="evidence" value="ECO:0007669"/>
    <property type="project" value="TreeGrafter"/>
</dbReference>
<dbReference type="SUPFAM" id="SSF53927">
    <property type="entry name" value="Cytidine deaminase-like"/>
    <property type="match status" value="1"/>
</dbReference>
<dbReference type="InterPro" id="IPR002695">
    <property type="entry name" value="PurH-like"/>
</dbReference>
<dbReference type="SUPFAM" id="SSF52335">
    <property type="entry name" value="Methylglyoxal synthase-like"/>
    <property type="match status" value="1"/>
</dbReference>
<comment type="pathway">
    <text evidence="2 10">Purine metabolism; IMP biosynthesis via de novo pathway; 5-formamido-1-(5-phospho-D-ribosyl)imidazole-4-carboxamide from 5-amino-1-(5-phospho-D-ribosyl)imidazole-4-carboxamide (10-formyl THF route): step 1/1.</text>
</comment>
<dbReference type="NCBIfam" id="NF002049">
    <property type="entry name" value="PRK00881.1"/>
    <property type="match status" value="1"/>
</dbReference>
<dbReference type="HAMAP" id="MF_00139">
    <property type="entry name" value="PurH"/>
    <property type="match status" value="1"/>
</dbReference>
<evidence type="ECO:0000256" key="7">
    <source>
        <dbReference type="ARBA" id="ARBA00023268"/>
    </source>
</evidence>
<evidence type="ECO:0000256" key="5">
    <source>
        <dbReference type="ARBA" id="ARBA00022755"/>
    </source>
</evidence>
<dbReference type="CDD" id="cd01421">
    <property type="entry name" value="IMPCH"/>
    <property type="match status" value="1"/>
</dbReference>
<dbReference type="PROSITE" id="PS51855">
    <property type="entry name" value="MGS"/>
    <property type="match status" value="1"/>
</dbReference>
<dbReference type="SMART" id="SM00798">
    <property type="entry name" value="AICARFT_IMPCHas"/>
    <property type="match status" value="1"/>
</dbReference>
<comment type="catalytic activity">
    <reaction evidence="8 10">
        <text>(6R)-10-formyltetrahydrofolate + 5-amino-1-(5-phospho-beta-D-ribosyl)imidazole-4-carboxamide = 5-formamido-1-(5-phospho-D-ribosyl)imidazole-4-carboxamide + (6S)-5,6,7,8-tetrahydrofolate</text>
        <dbReference type="Rhea" id="RHEA:22192"/>
        <dbReference type="ChEBI" id="CHEBI:57453"/>
        <dbReference type="ChEBI" id="CHEBI:58467"/>
        <dbReference type="ChEBI" id="CHEBI:58475"/>
        <dbReference type="ChEBI" id="CHEBI:195366"/>
        <dbReference type="EC" id="2.1.2.3"/>
    </reaction>
</comment>
<keyword evidence="5 10" id="KW-0658">Purine biosynthesis</keyword>
<reference evidence="11" key="1">
    <citation type="journal article" date="2022" name="Front. Microbiol.">
        <title>New perspectives on an old grouping: The genomic and phenotypic variability of Oxalobacter formigenes and the implications for calcium oxalate stone prevention.</title>
        <authorList>
            <person name="Chmiel J.A."/>
            <person name="Carr C."/>
            <person name="Stuivenberg G.A."/>
            <person name="Venema R."/>
            <person name="Chanyi R.M."/>
            <person name="Al K.F."/>
            <person name="Giguere D."/>
            <person name="Say H."/>
            <person name="Akouris P.P."/>
            <person name="Dominguez Romero S.A."/>
            <person name="Kwong A."/>
            <person name="Tai V."/>
            <person name="Koval S.F."/>
            <person name="Razvi H."/>
            <person name="Bjazevic J."/>
            <person name="Burton J.P."/>
        </authorList>
    </citation>
    <scope>NUCLEOTIDE SEQUENCE</scope>
    <source>
        <strain evidence="11">OxK</strain>
    </source>
</reference>
<dbReference type="EC" id="3.5.4.10" evidence="10"/>
<dbReference type="Gene3D" id="3.40.50.1380">
    <property type="entry name" value="Methylglyoxal synthase-like domain"/>
    <property type="match status" value="1"/>
</dbReference>
<proteinExistence type="inferred from homology"/>
<comment type="catalytic activity">
    <reaction evidence="9 10">
        <text>IMP + H2O = 5-formamido-1-(5-phospho-D-ribosyl)imidazole-4-carboxamide</text>
        <dbReference type="Rhea" id="RHEA:18445"/>
        <dbReference type="ChEBI" id="CHEBI:15377"/>
        <dbReference type="ChEBI" id="CHEBI:58053"/>
        <dbReference type="ChEBI" id="CHEBI:58467"/>
        <dbReference type="EC" id="3.5.4.10"/>
    </reaction>
</comment>
<dbReference type="Pfam" id="PF02142">
    <property type="entry name" value="MGS"/>
    <property type="match status" value="1"/>
</dbReference>
<dbReference type="Proteomes" id="UP001164819">
    <property type="component" value="Chromosome"/>
</dbReference>
<dbReference type="FunFam" id="3.40.50.1380:FF:000001">
    <property type="entry name" value="Bifunctional purine biosynthesis protein PurH"/>
    <property type="match status" value="1"/>
</dbReference>
<name>A0A9E9NRW7_9BURK</name>
<dbReference type="InterPro" id="IPR016193">
    <property type="entry name" value="Cytidine_deaminase-like"/>
</dbReference>
<dbReference type="NCBIfam" id="TIGR00355">
    <property type="entry name" value="purH"/>
    <property type="match status" value="1"/>
</dbReference>
<keyword evidence="7 10" id="KW-0511">Multifunctional enzyme</keyword>
<evidence type="ECO:0000256" key="6">
    <source>
        <dbReference type="ARBA" id="ARBA00022801"/>
    </source>
</evidence>
<protein>
    <recommendedName>
        <fullName evidence="10">Bifunctional purine biosynthesis protein PurH</fullName>
    </recommendedName>
    <domain>
        <recommendedName>
            <fullName evidence="10">Phosphoribosylaminoimidazolecarboxamide formyltransferase</fullName>
            <ecNumber evidence="10">2.1.2.3</ecNumber>
        </recommendedName>
        <alternativeName>
            <fullName evidence="10">AICAR transformylase</fullName>
        </alternativeName>
    </domain>
    <domain>
        <recommendedName>
            <fullName evidence="10">IMP cyclohydrolase</fullName>
            <ecNumber evidence="10">3.5.4.10</ecNumber>
        </recommendedName>
        <alternativeName>
            <fullName evidence="10">ATIC</fullName>
        </alternativeName>
        <alternativeName>
            <fullName evidence="10">IMP synthase</fullName>
        </alternativeName>
        <alternativeName>
            <fullName evidence="10">Inosinicase</fullName>
        </alternativeName>
    </domain>
</protein>
<evidence type="ECO:0000256" key="3">
    <source>
        <dbReference type="ARBA" id="ARBA00007667"/>
    </source>
</evidence>
<comment type="pathway">
    <text evidence="1 10">Purine metabolism; IMP biosynthesis via de novo pathway; IMP from 5-formamido-1-(5-phospho-D-ribosyl)imidazole-4-carboxamide: step 1/1.</text>
</comment>
<dbReference type="InterPro" id="IPR036914">
    <property type="entry name" value="MGS-like_dom_sf"/>
</dbReference>
<comment type="domain">
    <text evidence="10">The IMP cyclohydrolase activity resides in the N-terminal region.</text>
</comment>
<comment type="similarity">
    <text evidence="3 10">Belongs to the PurH family.</text>
</comment>
<dbReference type="PIRSF" id="PIRSF000414">
    <property type="entry name" value="AICARFT_IMPCHas"/>
    <property type="match status" value="1"/>
</dbReference>
<evidence type="ECO:0000256" key="1">
    <source>
        <dbReference type="ARBA" id="ARBA00004844"/>
    </source>
</evidence>
<dbReference type="AlphaFoldDB" id="A0A9E9NRW7"/>
<dbReference type="PANTHER" id="PTHR11692:SF0">
    <property type="entry name" value="BIFUNCTIONAL PURINE BIOSYNTHESIS PROTEIN ATIC"/>
    <property type="match status" value="1"/>
</dbReference>
<dbReference type="GO" id="GO:0006189">
    <property type="term" value="P:'de novo' IMP biosynthetic process"/>
    <property type="evidence" value="ECO:0007669"/>
    <property type="project" value="UniProtKB-UniRule"/>
</dbReference>
<organism evidence="11">
    <name type="scientific">Oxalobacter aliiformigenes</name>
    <dbReference type="NCBI Taxonomy" id="2946593"/>
    <lineage>
        <taxon>Bacteria</taxon>
        <taxon>Pseudomonadati</taxon>
        <taxon>Pseudomonadota</taxon>
        <taxon>Betaproteobacteria</taxon>
        <taxon>Burkholderiales</taxon>
        <taxon>Oxalobacteraceae</taxon>
        <taxon>Oxalobacter</taxon>
    </lineage>
</organism>
<evidence type="ECO:0000256" key="10">
    <source>
        <dbReference type="HAMAP-Rule" id="MF_00139"/>
    </source>
</evidence>
<dbReference type="FunFam" id="3.40.140.20:FF:000002">
    <property type="entry name" value="Bifunctional purine biosynthesis protein PurH"/>
    <property type="match status" value="1"/>
</dbReference>
<evidence type="ECO:0000256" key="9">
    <source>
        <dbReference type="ARBA" id="ARBA00050687"/>
    </source>
</evidence>
<sequence>MTQFALISVSDKTGIVEFARELAAMNIAILSTGGTAELLQKNGIAVTEVADYTGFPEMLDGRVKTLHPKVHGGILARRDIPSHLDAIRKHGIDTIDMVVVNLYPFQQTVAGENCTLDDAIENIDIGGPAMLRSAAKNYRDVTVVCDPADYGGIIAEMKKNNGSLSIDTRFELSKKTFAHTAQYDGAIANYMSSLKADKNHRNRQTYPEILNLQFEKVQDMRYGENPHQSAAFYRERNIEPGTLASYRQLQGKELSYNNISDADAAWECVKNFDEPACVIIKHANPCGVATGKDLLDAYRKALQTDPEAAFGGIIAFNGELDGRTSEEVSKLFVEVLIAPAFTEEAKSIFNRKKNLRLLQIALGKNANAFDLKRVGGGLLVQSPDIVDVIATDLKVVTKKQPTPQQMQDMLFASKVVKFVKSNAIVFCGNGMALGIGAGQMSRVDAARTATMKAANAGLSLQGSVVASDAFIPFRDGLDIVANAGATAVIQPGGSVRDPEVIAAADEHGIAMVFTSIRHFRH</sequence>
<dbReference type="EMBL" id="CP098251">
    <property type="protein sequence ID" value="WAV91768.1"/>
    <property type="molecule type" value="Genomic_DNA"/>
</dbReference>
<keyword evidence="4 10" id="KW-0808">Transferase</keyword>